<evidence type="ECO:0000259" key="1">
    <source>
        <dbReference type="Pfam" id="PF00483"/>
    </source>
</evidence>
<protein>
    <submittedName>
        <fullName evidence="2">Nucleotidyl transferase</fullName>
    </submittedName>
</protein>
<dbReference type="InterPro" id="IPR005835">
    <property type="entry name" value="NTP_transferase_dom"/>
</dbReference>
<dbReference type="PANTHER" id="PTHR46390">
    <property type="entry name" value="MANNOSE-1-PHOSPHATE GUANYLYLTRANSFERASE"/>
    <property type="match status" value="1"/>
</dbReference>
<dbReference type="GO" id="GO:0009298">
    <property type="term" value="P:GDP-mannose biosynthetic process"/>
    <property type="evidence" value="ECO:0007669"/>
    <property type="project" value="TreeGrafter"/>
</dbReference>
<dbReference type="InterPro" id="IPR029044">
    <property type="entry name" value="Nucleotide-diphossugar_trans"/>
</dbReference>
<dbReference type="EMBL" id="LBUU01000010">
    <property type="protein sequence ID" value="KKQ69735.1"/>
    <property type="molecule type" value="Genomic_DNA"/>
</dbReference>
<dbReference type="Gene3D" id="3.90.550.10">
    <property type="entry name" value="Spore Coat Polysaccharide Biosynthesis Protein SpsA, Chain A"/>
    <property type="match status" value="1"/>
</dbReference>
<evidence type="ECO:0000313" key="2">
    <source>
        <dbReference type="EMBL" id="KKQ69735.1"/>
    </source>
</evidence>
<accession>A0A0G0K2R5</accession>
<dbReference type="PANTHER" id="PTHR46390:SF1">
    <property type="entry name" value="MANNOSE-1-PHOSPHATE GUANYLYLTRANSFERASE"/>
    <property type="match status" value="1"/>
</dbReference>
<dbReference type="SUPFAM" id="SSF53448">
    <property type="entry name" value="Nucleotide-diphospho-sugar transferases"/>
    <property type="match status" value="1"/>
</dbReference>
<comment type="caution">
    <text evidence="2">The sequence shown here is derived from an EMBL/GenBank/DDBJ whole genome shotgun (WGS) entry which is preliminary data.</text>
</comment>
<sequence>MKIVIRAGGIGTRLWPMSRKNNPKQFHSIVGDKTMLRTTYDRVVPILKNKEDVFISVNQDFVQKTLDEIPEISQKQLIVETDTRNTGPAMCLEVCFLEKFCDPNEIIASLPSDDYISNSEAFQSLLESTESFIAEHPDYILTPAIRPEYVDTGYSYFKAGKNLREGQKDAIYKVAGVAEKPNLEFCQTLIDSGVYYCHTGMYLWQLKHIVNLFKTHQKEMYDICTQVANLTIENKLDEAERLYSELEKISIETAITNHTNKIAMSVSNEIGWSDLGKWHIIKKVLKPDETENLIKGDVMVQDAKGNLIYSSVPKKIIVVNDVDDLAVIDTPDVLFISSLKNSAEVKKMVERLKDEGRGEYL</sequence>
<proteinExistence type="predicted"/>
<dbReference type="InterPro" id="IPR051161">
    <property type="entry name" value="Mannose-6P_isomerase_type2"/>
</dbReference>
<feature type="domain" description="Nucleotidyl transferase" evidence="1">
    <location>
        <begin position="4"/>
        <end position="281"/>
    </location>
</feature>
<reference evidence="2 3" key="1">
    <citation type="journal article" date="2015" name="Nature">
        <title>rRNA introns, odd ribosomes, and small enigmatic genomes across a large radiation of phyla.</title>
        <authorList>
            <person name="Brown C.T."/>
            <person name="Hug L.A."/>
            <person name="Thomas B.C."/>
            <person name="Sharon I."/>
            <person name="Castelle C.J."/>
            <person name="Singh A."/>
            <person name="Wilkins M.J."/>
            <person name="Williams K.H."/>
            <person name="Banfield J.F."/>
        </authorList>
    </citation>
    <scope>NUCLEOTIDE SEQUENCE [LARGE SCALE GENOMIC DNA]</scope>
</reference>
<dbReference type="GO" id="GO:0004475">
    <property type="term" value="F:mannose-1-phosphate guanylyltransferase (GTP) activity"/>
    <property type="evidence" value="ECO:0007669"/>
    <property type="project" value="TreeGrafter"/>
</dbReference>
<organism evidence="2 3">
    <name type="scientific">Candidatus Falkowbacteria bacterium GW2011_GWE1_38_31</name>
    <dbReference type="NCBI Taxonomy" id="1618638"/>
    <lineage>
        <taxon>Bacteria</taxon>
        <taxon>Candidatus Falkowiibacteriota</taxon>
    </lineage>
</organism>
<dbReference type="Pfam" id="PF00483">
    <property type="entry name" value="NTP_transferase"/>
    <property type="match status" value="1"/>
</dbReference>
<dbReference type="SUPFAM" id="SSF159283">
    <property type="entry name" value="Guanosine diphospho-D-mannose pyrophosphorylase/mannose-6-phosphate isomerase linker domain"/>
    <property type="match status" value="1"/>
</dbReference>
<keyword evidence="2" id="KW-0808">Transferase</keyword>
<dbReference type="Proteomes" id="UP000034022">
    <property type="component" value="Unassembled WGS sequence"/>
</dbReference>
<name>A0A0G0K2R5_9BACT</name>
<evidence type="ECO:0000313" key="3">
    <source>
        <dbReference type="Proteomes" id="UP000034022"/>
    </source>
</evidence>
<gene>
    <name evidence="2" type="ORF">US91_C0010G0031</name>
</gene>
<dbReference type="AlphaFoldDB" id="A0A0G0K2R5"/>